<keyword evidence="4" id="KW-0597">Phosphoprotein</keyword>
<dbReference type="Pfam" id="PF00076">
    <property type="entry name" value="RRM_1"/>
    <property type="match status" value="2"/>
</dbReference>
<dbReference type="SUPFAM" id="SSF54928">
    <property type="entry name" value="RNA-binding domain, RBD"/>
    <property type="match status" value="2"/>
</dbReference>
<feature type="region of interest" description="Disordered" evidence="8">
    <location>
        <begin position="123"/>
        <end position="256"/>
    </location>
</feature>
<keyword evidence="11" id="KW-1185">Reference proteome</keyword>
<reference evidence="10 11" key="1">
    <citation type="submission" date="2024-10" db="EMBL/GenBank/DDBJ databases">
        <authorList>
            <person name="Kim D."/>
        </authorList>
    </citation>
    <scope>NUCLEOTIDE SEQUENCE [LARGE SCALE GENOMIC DNA]</scope>
    <source>
        <strain evidence="10">BH-2024</strain>
    </source>
</reference>
<comment type="caution">
    <text evidence="10">The sequence shown here is derived from an EMBL/GenBank/DDBJ whole genome shotgun (WGS) entry which is preliminary data.</text>
</comment>
<keyword evidence="3" id="KW-0963">Cytoplasm</keyword>
<name>A0ABD2LL00_9BILA</name>
<feature type="compositionally biased region" description="Polar residues" evidence="8">
    <location>
        <begin position="173"/>
        <end position="187"/>
    </location>
</feature>
<evidence type="ECO:0000256" key="7">
    <source>
        <dbReference type="PROSITE-ProRule" id="PRU00176"/>
    </source>
</evidence>
<dbReference type="Proteomes" id="UP001620626">
    <property type="component" value="Unassembled WGS sequence"/>
</dbReference>
<protein>
    <recommendedName>
        <fullName evidence="9">RRM domain-containing protein</fullName>
    </recommendedName>
</protein>
<feature type="domain" description="RRM" evidence="9">
    <location>
        <begin position="342"/>
        <end position="419"/>
    </location>
</feature>
<dbReference type="InterPro" id="IPR012677">
    <property type="entry name" value="Nucleotide-bd_a/b_plait_sf"/>
</dbReference>
<evidence type="ECO:0000256" key="4">
    <source>
        <dbReference type="ARBA" id="ARBA00022553"/>
    </source>
</evidence>
<dbReference type="AlphaFoldDB" id="A0ABD2LL00"/>
<dbReference type="PROSITE" id="PS50102">
    <property type="entry name" value="RRM"/>
    <property type="match status" value="2"/>
</dbReference>
<evidence type="ECO:0000313" key="11">
    <source>
        <dbReference type="Proteomes" id="UP001620626"/>
    </source>
</evidence>
<dbReference type="InterPro" id="IPR000504">
    <property type="entry name" value="RRM_dom"/>
</dbReference>
<comment type="similarity">
    <text evidence="2">Belongs to the Musashi family.</text>
</comment>
<dbReference type="FunFam" id="3.30.70.330:FF:000025">
    <property type="entry name" value="RNA-binding protein Musashi homolog 2 isoform X1"/>
    <property type="match status" value="1"/>
</dbReference>
<feature type="compositionally biased region" description="Low complexity" evidence="8">
    <location>
        <begin position="583"/>
        <end position="600"/>
    </location>
</feature>
<evidence type="ECO:0000256" key="2">
    <source>
        <dbReference type="ARBA" id="ARBA00006635"/>
    </source>
</evidence>
<evidence type="ECO:0000256" key="5">
    <source>
        <dbReference type="ARBA" id="ARBA00022737"/>
    </source>
</evidence>
<keyword evidence="6 7" id="KW-0694">RNA-binding</keyword>
<feature type="compositionally biased region" description="Basic and acidic residues" evidence="8">
    <location>
        <begin position="190"/>
        <end position="200"/>
    </location>
</feature>
<dbReference type="PANTHER" id="PTHR48032:SF18">
    <property type="entry name" value="RRM DOMAIN-CONTAINING PROTEIN"/>
    <property type="match status" value="1"/>
</dbReference>
<comment type="subcellular location">
    <subcellularLocation>
        <location evidence="1">Cytoplasm</location>
    </subcellularLocation>
</comment>
<dbReference type="InterPro" id="IPR035979">
    <property type="entry name" value="RBD_domain_sf"/>
</dbReference>
<evidence type="ECO:0000256" key="8">
    <source>
        <dbReference type="SAM" id="MobiDB-lite"/>
    </source>
</evidence>
<feature type="domain" description="RRM" evidence="9">
    <location>
        <begin position="253"/>
        <end position="332"/>
    </location>
</feature>
<dbReference type="CDD" id="cd12576">
    <property type="entry name" value="RRM1_MSI"/>
    <property type="match status" value="1"/>
</dbReference>
<dbReference type="InterPro" id="IPR034126">
    <property type="entry name" value="MSI_RRM2"/>
</dbReference>
<evidence type="ECO:0000256" key="1">
    <source>
        <dbReference type="ARBA" id="ARBA00004496"/>
    </source>
</evidence>
<dbReference type="EMBL" id="JBICBT010000362">
    <property type="protein sequence ID" value="KAL3115906.1"/>
    <property type="molecule type" value="Genomic_DNA"/>
</dbReference>
<dbReference type="GO" id="GO:0003723">
    <property type="term" value="F:RNA binding"/>
    <property type="evidence" value="ECO:0007669"/>
    <property type="project" value="UniProtKB-UniRule"/>
</dbReference>
<accession>A0ABD2LL00</accession>
<organism evidence="10 11">
    <name type="scientific">Heterodera trifolii</name>
    <dbReference type="NCBI Taxonomy" id="157864"/>
    <lineage>
        <taxon>Eukaryota</taxon>
        <taxon>Metazoa</taxon>
        <taxon>Ecdysozoa</taxon>
        <taxon>Nematoda</taxon>
        <taxon>Chromadorea</taxon>
        <taxon>Rhabditida</taxon>
        <taxon>Tylenchina</taxon>
        <taxon>Tylenchomorpha</taxon>
        <taxon>Tylenchoidea</taxon>
        <taxon>Heteroderidae</taxon>
        <taxon>Heteroderinae</taxon>
        <taxon>Heterodera</taxon>
    </lineage>
</organism>
<evidence type="ECO:0000256" key="3">
    <source>
        <dbReference type="ARBA" id="ARBA00022490"/>
    </source>
</evidence>
<keyword evidence="5" id="KW-0677">Repeat</keyword>
<feature type="region of interest" description="Disordered" evidence="8">
    <location>
        <begin position="18"/>
        <end position="48"/>
    </location>
</feature>
<feature type="compositionally biased region" description="Polar residues" evidence="8">
    <location>
        <begin position="31"/>
        <end position="42"/>
    </location>
</feature>
<dbReference type="FunFam" id="3.30.70.330:FF:000020">
    <property type="entry name" value="RNA-binding protein Musashi homolog 2 isoform X1"/>
    <property type="match status" value="1"/>
</dbReference>
<evidence type="ECO:0000313" key="10">
    <source>
        <dbReference type="EMBL" id="KAL3115906.1"/>
    </source>
</evidence>
<evidence type="ECO:0000259" key="9">
    <source>
        <dbReference type="PROSITE" id="PS50102"/>
    </source>
</evidence>
<feature type="compositionally biased region" description="Basic and acidic residues" evidence="8">
    <location>
        <begin position="126"/>
        <end position="145"/>
    </location>
</feature>
<feature type="compositionally biased region" description="Polar residues" evidence="8">
    <location>
        <begin position="228"/>
        <end position="238"/>
    </location>
</feature>
<gene>
    <name evidence="10" type="ORF">niasHT_007206</name>
</gene>
<sequence>MSESNPLRVHSQTYVFDGKGRMNVSGGGEAQKSNRYPFSSASAHPRPRSFRPRLYAPAVFQYPSREGTPIWTSLPPTAVPLPLFPTFVIDHHFHSIKNIKSSPFGQQRAFLAICTFSPPYLMSEDGGEKNGEEANRRKDNERGTNENEETEGEEKEEEGEGQDEGDQQDDKLTVQQRLQHQPNSVPKKQSAKECLDDKTNNKQKTPSAERKLGGGSSSSAALTEATDAESQATTTNVDESGESDAGGQQNEPGKMFIGGLSWQTSAEGLRDYFCKFGEVNECMVMRDPTTKRARGFGFITFADPTAVEKVLANDCHELDGKRIDPKVAFPKKQQPKMVVKTKKVFIGGLSSNSTLDDIKAYFVQYGKIEDAMLMFDKATQRHRGFGFITFDDDEVSDKVCEIHFHEINGKMVECKKAQPKEVMLPVQLNKTRAAAARNLYGLAPEQLLAYASYMPRMPPFYGPTVSSHGHHGLLTAYPTVNPGMFGNGFPHPPHQPGTITGANAFGMATSGRSSSNNNGTTGLNARDFAAAQLVAQQQAVYEAAMVYANQLSSLAGGGAGGEFGGGPSTASPFGGRGGHHQHMPQQHQHTAFVTSAPQQSHAHHHHFASLPPSVLAAPPVHFHHHQQQHLPPPPPGGTPSGGVIPLNFGKSS</sequence>
<dbReference type="GO" id="GO:0005737">
    <property type="term" value="C:cytoplasm"/>
    <property type="evidence" value="ECO:0007669"/>
    <property type="project" value="UniProtKB-SubCell"/>
</dbReference>
<proteinExistence type="inferred from homology"/>
<dbReference type="Gene3D" id="3.30.70.330">
    <property type="match status" value="2"/>
</dbReference>
<dbReference type="SMART" id="SM00360">
    <property type="entry name" value="RRM"/>
    <property type="match status" value="2"/>
</dbReference>
<evidence type="ECO:0000256" key="6">
    <source>
        <dbReference type="ARBA" id="ARBA00022884"/>
    </source>
</evidence>
<feature type="region of interest" description="Disordered" evidence="8">
    <location>
        <begin position="562"/>
        <end position="607"/>
    </location>
</feature>
<dbReference type="CDD" id="cd12323">
    <property type="entry name" value="RRM2_MSI"/>
    <property type="match status" value="1"/>
</dbReference>
<feature type="region of interest" description="Disordered" evidence="8">
    <location>
        <begin position="621"/>
        <end position="652"/>
    </location>
</feature>
<feature type="compositionally biased region" description="Acidic residues" evidence="8">
    <location>
        <begin position="146"/>
        <end position="167"/>
    </location>
</feature>
<dbReference type="PANTHER" id="PTHR48032">
    <property type="entry name" value="RNA-BINDING PROTEIN MUSASHI HOMOLOG RBP6"/>
    <property type="match status" value="1"/>
</dbReference>